<dbReference type="Pfam" id="PF03374">
    <property type="entry name" value="ANT"/>
    <property type="match status" value="1"/>
</dbReference>
<name>A0A370SJV1_PSEJE</name>
<organism evidence="2 3">
    <name type="scientific">Pseudomonas jessenii</name>
    <dbReference type="NCBI Taxonomy" id="77298"/>
    <lineage>
        <taxon>Bacteria</taxon>
        <taxon>Pseudomonadati</taxon>
        <taxon>Pseudomonadota</taxon>
        <taxon>Gammaproteobacteria</taxon>
        <taxon>Pseudomonadales</taxon>
        <taxon>Pseudomonadaceae</taxon>
        <taxon>Pseudomonas</taxon>
    </lineage>
</organism>
<evidence type="ECO:0000313" key="2">
    <source>
        <dbReference type="EMBL" id="RDL19988.1"/>
    </source>
</evidence>
<gene>
    <name evidence="2" type="ORF">DEU51_107129</name>
</gene>
<sequence>MTNRTLDETAAVLGLKPRKFRTRLRELKVLTQSGDLASQHRDRGYLFSDPRSRWNDHIKGFSHYAVVMVTEKGVDWLAKQLGIGIKAQNKDAAA</sequence>
<comment type="caution">
    <text evidence="2">The sequence shown here is derived from an EMBL/GenBank/DDBJ whole genome shotgun (WGS) entry which is preliminary data.</text>
</comment>
<dbReference type="Proteomes" id="UP000255365">
    <property type="component" value="Unassembled WGS sequence"/>
</dbReference>
<protein>
    <submittedName>
        <fullName evidence="2">Phage antirepressor protein KilAC domain-containing protein</fullName>
    </submittedName>
</protein>
<dbReference type="RefSeq" id="WP_115146980.1">
    <property type="nucleotide sequence ID" value="NZ_QRAV01000007.1"/>
</dbReference>
<feature type="domain" description="Antirepressor protein C-terminal" evidence="1">
    <location>
        <begin position="5"/>
        <end position="81"/>
    </location>
</feature>
<evidence type="ECO:0000313" key="3">
    <source>
        <dbReference type="Proteomes" id="UP000255365"/>
    </source>
</evidence>
<dbReference type="InterPro" id="IPR005039">
    <property type="entry name" value="Ant_C"/>
</dbReference>
<dbReference type="AlphaFoldDB" id="A0A370SJV1"/>
<reference evidence="2 3" key="1">
    <citation type="submission" date="2018-07" db="EMBL/GenBank/DDBJ databases">
        <title>Genome sequencing of rice bacterial endophytes.</title>
        <authorList>
            <person name="Venturi V."/>
        </authorList>
    </citation>
    <scope>NUCLEOTIDE SEQUENCE [LARGE SCALE GENOMIC DNA]</scope>
    <source>
        <strain evidence="2 3">E2333</strain>
    </source>
</reference>
<proteinExistence type="predicted"/>
<dbReference type="GO" id="GO:0003677">
    <property type="term" value="F:DNA binding"/>
    <property type="evidence" value="ECO:0007669"/>
    <property type="project" value="InterPro"/>
</dbReference>
<accession>A0A370SJV1</accession>
<evidence type="ECO:0000259" key="1">
    <source>
        <dbReference type="Pfam" id="PF03374"/>
    </source>
</evidence>
<dbReference type="EMBL" id="QRAV01000007">
    <property type="protein sequence ID" value="RDL19988.1"/>
    <property type="molecule type" value="Genomic_DNA"/>
</dbReference>